<reference evidence="1" key="1">
    <citation type="journal article" date="2014" name="Int. J. Syst. Evol. Microbiol.">
        <title>Complete genome sequence of Corynebacterium casei LMG S-19264T (=DSM 44701T), isolated from a smear-ripened cheese.</title>
        <authorList>
            <consortium name="US DOE Joint Genome Institute (JGI-PGF)"/>
            <person name="Walter F."/>
            <person name="Albersmeier A."/>
            <person name="Kalinowski J."/>
            <person name="Ruckert C."/>
        </authorList>
    </citation>
    <scope>NUCLEOTIDE SEQUENCE</scope>
    <source>
        <strain evidence="1">CCM 7684</strain>
    </source>
</reference>
<organism evidence="1 2">
    <name type="scientific">Agaricicola taiwanensis</name>
    <dbReference type="NCBI Taxonomy" id="591372"/>
    <lineage>
        <taxon>Bacteria</taxon>
        <taxon>Pseudomonadati</taxon>
        <taxon>Pseudomonadota</taxon>
        <taxon>Alphaproteobacteria</taxon>
        <taxon>Rhodobacterales</taxon>
        <taxon>Paracoccaceae</taxon>
        <taxon>Agaricicola</taxon>
    </lineage>
</organism>
<reference evidence="1" key="2">
    <citation type="submission" date="2020-09" db="EMBL/GenBank/DDBJ databases">
        <authorList>
            <person name="Sun Q."/>
            <person name="Sedlacek I."/>
        </authorList>
    </citation>
    <scope>NUCLEOTIDE SEQUENCE</scope>
    <source>
        <strain evidence="1">CCM 7684</strain>
    </source>
</reference>
<dbReference type="EMBL" id="BMCP01000001">
    <property type="protein sequence ID" value="GGE27245.1"/>
    <property type="molecule type" value="Genomic_DNA"/>
</dbReference>
<dbReference type="Proteomes" id="UP000602745">
    <property type="component" value="Unassembled WGS sequence"/>
</dbReference>
<protein>
    <submittedName>
        <fullName evidence="1">Uncharacterized protein</fullName>
    </submittedName>
</protein>
<keyword evidence="2" id="KW-1185">Reference proteome</keyword>
<sequence>MPDTFEDRPWTIEQVQQLKELVAEKVPAEVISMKLKRPQTSVHAKASELGMSLQLH</sequence>
<name>A0A8J2YDV6_9RHOB</name>
<evidence type="ECO:0000313" key="1">
    <source>
        <dbReference type="EMBL" id="GGE27245.1"/>
    </source>
</evidence>
<proteinExistence type="predicted"/>
<dbReference type="AlphaFoldDB" id="A0A8J2YDV6"/>
<dbReference type="RefSeq" id="WP_188407681.1">
    <property type="nucleotide sequence ID" value="NZ_BMCP01000001.1"/>
</dbReference>
<gene>
    <name evidence="1" type="ORF">GCM10007276_00530</name>
</gene>
<accession>A0A8J2YDV6</accession>
<comment type="caution">
    <text evidence="1">The sequence shown here is derived from an EMBL/GenBank/DDBJ whole genome shotgun (WGS) entry which is preliminary data.</text>
</comment>
<evidence type="ECO:0000313" key="2">
    <source>
        <dbReference type="Proteomes" id="UP000602745"/>
    </source>
</evidence>